<evidence type="ECO:0000313" key="18">
    <source>
        <dbReference type="Proteomes" id="UP000469346"/>
    </source>
</evidence>
<feature type="domain" description="Response regulatory" evidence="16">
    <location>
        <begin position="460"/>
        <end position="580"/>
    </location>
</feature>
<keyword evidence="11" id="KW-1133">Transmembrane helix</keyword>
<dbReference type="Gene3D" id="3.40.50.2300">
    <property type="match status" value="2"/>
</dbReference>
<dbReference type="Gene3D" id="3.30.565.10">
    <property type="entry name" value="Histidine kinase-like ATPase, C-terminal domain"/>
    <property type="match status" value="1"/>
</dbReference>
<protein>
    <recommendedName>
        <fullName evidence="3">histidine kinase</fullName>
        <ecNumber evidence="3">2.7.13.3</ecNumber>
    </recommendedName>
</protein>
<keyword evidence="6" id="KW-0808">Transferase</keyword>
<dbReference type="SUPFAM" id="SSF55874">
    <property type="entry name" value="ATPase domain of HSP90 chaperone/DNA topoisomerase II/histidine kinase"/>
    <property type="match status" value="1"/>
</dbReference>
<dbReference type="SMART" id="SM00448">
    <property type="entry name" value="REC"/>
    <property type="match status" value="1"/>
</dbReference>
<dbReference type="PANTHER" id="PTHR45339:SF5">
    <property type="entry name" value="HISTIDINE KINASE"/>
    <property type="match status" value="1"/>
</dbReference>
<dbReference type="GO" id="GO:0005886">
    <property type="term" value="C:plasma membrane"/>
    <property type="evidence" value="ECO:0007669"/>
    <property type="project" value="UniProtKB-SubCell"/>
</dbReference>
<keyword evidence="10" id="KW-0067">ATP-binding</keyword>
<dbReference type="GO" id="GO:0005524">
    <property type="term" value="F:ATP binding"/>
    <property type="evidence" value="ECO:0007669"/>
    <property type="project" value="UniProtKB-KW"/>
</dbReference>
<dbReference type="CDD" id="cd16922">
    <property type="entry name" value="HATPase_EvgS-ArcB-TorS-like"/>
    <property type="match status" value="1"/>
</dbReference>
<feature type="domain" description="Histidine kinase" evidence="15">
    <location>
        <begin position="224"/>
        <end position="445"/>
    </location>
</feature>
<dbReference type="FunFam" id="1.10.287.130:FF:000003">
    <property type="entry name" value="Histidine kinase"/>
    <property type="match status" value="1"/>
</dbReference>
<dbReference type="Pfam" id="PF00512">
    <property type="entry name" value="HisKA"/>
    <property type="match status" value="1"/>
</dbReference>
<sequence>MKRETPDPEKELAALRARLERLEGQYQWAMDSLALVASMGDFPTGVKTGGDAATLFAETRLRLRKLLDFELTAFATVDEADSSFRLADCDPAARTRFIQAEMDRCIEEGTFAWALFRNRAVMVPLQDGTRTLLLHALATPSRVRGMFLGIFKGTSAEVKEATLNLLSIVLRHCANSLESLELYRWIREQNQNLEETVRRRTAELERARRQAEEASRAKSRFLANMSHEIRTPMNGVMGMLELLKATPLTEEQRGYVETAYASAEMQLAIINDLLDLSRIEAGKLSLESVEFDVAEAVEDVVALLSEGAHRKGIETACYIGPAVPRLVEGDPVRFRQVLANLVGNAVKFTESGSVVVRAGREVGDGGSGWLRVEVRDTGIGIAPELQPQLFRPFTQGDESTTRKYGGTGLGLAISRELVEMMGGTIGFESRPSRGSTFWFRLPLRRPSAPEERRPALEGERVLLVAPPGPARSVTEDYLDDWGMDWAGAETADQGLLWLQAAAAQGRPYRLLLLDARVPGVSDLSLPHVVKDDPALEGVRMVLLDVQGSRVLSGEGARLFHGLVVKPLRRSTLRGGLLMALGHPEQEESAADVPAVRDRFSGRVLLAEDNEVNRVLGMAILGRFGLDVETAANGREAVEAVRRGRFDLVFMDCQMPEMDGYEATRRIRDEEEAAGDGRRIPIIAMTGNVMAGDRERCLEAGMDGHLGKPFTIRQVRDILARYLSPPRG</sequence>
<evidence type="ECO:0000256" key="8">
    <source>
        <dbReference type="ARBA" id="ARBA00022741"/>
    </source>
</evidence>
<dbReference type="EMBL" id="JAAGRR010000001">
    <property type="protein sequence ID" value="NDY41296.1"/>
    <property type="molecule type" value="Genomic_DNA"/>
</dbReference>
<evidence type="ECO:0000256" key="7">
    <source>
        <dbReference type="ARBA" id="ARBA00022692"/>
    </source>
</evidence>
<dbReference type="SMART" id="SM00388">
    <property type="entry name" value="HisKA"/>
    <property type="match status" value="1"/>
</dbReference>
<dbReference type="CDD" id="cd17546">
    <property type="entry name" value="REC_hyHK_CKI1_RcsC-like"/>
    <property type="match status" value="1"/>
</dbReference>
<evidence type="ECO:0000256" key="9">
    <source>
        <dbReference type="ARBA" id="ARBA00022777"/>
    </source>
</evidence>
<dbReference type="Gene3D" id="1.10.287.130">
    <property type="match status" value="1"/>
</dbReference>
<evidence type="ECO:0000259" key="15">
    <source>
        <dbReference type="PROSITE" id="PS50109"/>
    </source>
</evidence>
<evidence type="ECO:0000256" key="11">
    <source>
        <dbReference type="ARBA" id="ARBA00022989"/>
    </source>
</evidence>
<dbReference type="InterPro" id="IPR004358">
    <property type="entry name" value="Sig_transdc_His_kin-like_C"/>
</dbReference>
<gene>
    <name evidence="17" type="ORF">G3N55_00330</name>
</gene>
<keyword evidence="12" id="KW-0472">Membrane</keyword>
<dbReference type="PROSITE" id="PS50110">
    <property type="entry name" value="RESPONSE_REGULATORY"/>
    <property type="match status" value="2"/>
</dbReference>
<evidence type="ECO:0000256" key="4">
    <source>
        <dbReference type="ARBA" id="ARBA00022475"/>
    </source>
</evidence>
<proteinExistence type="predicted"/>
<feature type="domain" description="Response regulatory" evidence="16">
    <location>
        <begin position="602"/>
        <end position="722"/>
    </location>
</feature>
<keyword evidence="4" id="KW-1003">Cell membrane</keyword>
<dbReference type="InterPro" id="IPR036097">
    <property type="entry name" value="HisK_dim/P_sf"/>
</dbReference>
<evidence type="ECO:0000313" key="17">
    <source>
        <dbReference type="EMBL" id="NDY41296.1"/>
    </source>
</evidence>
<dbReference type="AlphaFoldDB" id="A0A6N9TRU4"/>
<dbReference type="FunFam" id="3.30.565.10:FF:000010">
    <property type="entry name" value="Sensor histidine kinase RcsC"/>
    <property type="match status" value="1"/>
</dbReference>
<keyword evidence="18" id="KW-1185">Reference proteome</keyword>
<evidence type="ECO:0000256" key="6">
    <source>
        <dbReference type="ARBA" id="ARBA00022679"/>
    </source>
</evidence>
<evidence type="ECO:0000256" key="10">
    <source>
        <dbReference type="ARBA" id="ARBA00022840"/>
    </source>
</evidence>
<dbReference type="RefSeq" id="WP_163297434.1">
    <property type="nucleotide sequence ID" value="NZ_JAAGRR010000001.1"/>
</dbReference>
<accession>A0A6N9TRU4</accession>
<keyword evidence="7" id="KW-0812">Transmembrane</keyword>
<dbReference type="GO" id="GO:0000155">
    <property type="term" value="F:phosphorelay sensor kinase activity"/>
    <property type="evidence" value="ECO:0007669"/>
    <property type="project" value="InterPro"/>
</dbReference>
<dbReference type="PROSITE" id="PS50109">
    <property type="entry name" value="HIS_KIN"/>
    <property type="match status" value="1"/>
</dbReference>
<dbReference type="Pfam" id="PF02518">
    <property type="entry name" value="HATPase_c"/>
    <property type="match status" value="1"/>
</dbReference>
<evidence type="ECO:0000256" key="12">
    <source>
        <dbReference type="ARBA" id="ARBA00023136"/>
    </source>
</evidence>
<evidence type="ECO:0000259" key="16">
    <source>
        <dbReference type="PROSITE" id="PS50110"/>
    </source>
</evidence>
<dbReference type="InterPro" id="IPR001789">
    <property type="entry name" value="Sig_transdc_resp-reg_receiver"/>
</dbReference>
<feature type="modified residue" description="4-aspartylphosphate" evidence="13">
    <location>
        <position position="651"/>
    </location>
</feature>
<keyword evidence="5 13" id="KW-0597">Phosphoprotein</keyword>
<comment type="caution">
    <text evidence="17">The sequence shown here is derived from an EMBL/GenBank/DDBJ whole genome shotgun (WGS) entry which is preliminary data.</text>
</comment>
<dbReference type="InterPro" id="IPR003594">
    <property type="entry name" value="HATPase_dom"/>
</dbReference>
<evidence type="ECO:0000256" key="13">
    <source>
        <dbReference type="PROSITE-ProRule" id="PRU00169"/>
    </source>
</evidence>
<organism evidence="17 18">
    <name type="scientific">Dissulfurirhabdus thermomarina</name>
    <dbReference type="NCBI Taxonomy" id="1765737"/>
    <lineage>
        <taxon>Bacteria</taxon>
        <taxon>Deltaproteobacteria</taxon>
        <taxon>Dissulfurirhabdaceae</taxon>
        <taxon>Dissulfurirhabdus</taxon>
    </lineage>
</organism>
<dbReference type="PRINTS" id="PR00344">
    <property type="entry name" value="BCTRLSENSOR"/>
</dbReference>
<dbReference type="InterPro" id="IPR036890">
    <property type="entry name" value="HATPase_C_sf"/>
</dbReference>
<dbReference type="CDD" id="cd00082">
    <property type="entry name" value="HisKA"/>
    <property type="match status" value="1"/>
</dbReference>
<keyword evidence="9" id="KW-0418">Kinase</keyword>
<evidence type="ECO:0000256" key="5">
    <source>
        <dbReference type="ARBA" id="ARBA00022553"/>
    </source>
</evidence>
<name>A0A6N9TRU4_DISTH</name>
<dbReference type="SUPFAM" id="SSF52172">
    <property type="entry name" value="CheY-like"/>
    <property type="match status" value="2"/>
</dbReference>
<dbReference type="InterPro" id="IPR011006">
    <property type="entry name" value="CheY-like_superfamily"/>
</dbReference>
<comment type="catalytic activity">
    <reaction evidence="1">
        <text>ATP + protein L-histidine = ADP + protein N-phospho-L-histidine.</text>
        <dbReference type="EC" id="2.7.13.3"/>
    </reaction>
</comment>
<dbReference type="InterPro" id="IPR003661">
    <property type="entry name" value="HisK_dim/P_dom"/>
</dbReference>
<dbReference type="Proteomes" id="UP000469346">
    <property type="component" value="Unassembled WGS sequence"/>
</dbReference>
<evidence type="ECO:0000256" key="3">
    <source>
        <dbReference type="ARBA" id="ARBA00012438"/>
    </source>
</evidence>
<dbReference type="Pfam" id="PF00072">
    <property type="entry name" value="Response_reg"/>
    <property type="match status" value="1"/>
</dbReference>
<dbReference type="InterPro" id="IPR005467">
    <property type="entry name" value="His_kinase_dom"/>
</dbReference>
<comment type="subcellular location">
    <subcellularLocation>
        <location evidence="2">Cell membrane</location>
        <topology evidence="2">Multi-pass membrane protein</topology>
    </subcellularLocation>
</comment>
<dbReference type="SUPFAM" id="SSF47384">
    <property type="entry name" value="Homodimeric domain of signal transducing histidine kinase"/>
    <property type="match status" value="1"/>
</dbReference>
<evidence type="ECO:0000256" key="2">
    <source>
        <dbReference type="ARBA" id="ARBA00004651"/>
    </source>
</evidence>
<feature type="coiled-coil region" evidence="14">
    <location>
        <begin position="190"/>
        <end position="224"/>
    </location>
</feature>
<evidence type="ECO:0000256" key="1">
    <source>
        <dbReference type="ARBA" id="ARBA00000085"/>
    </source>
</evidence>
<keyword evidence="8" id="KW-0547">Nucleotide-binding</keyword>
<dbReference type="SMART" id="SM00387">
    <property type="entry name" value="HATPase_c"/>
    <property type="match status" value="1"/>
</dbReference>
<keyword evidence="14" id="KW-0175">Coiled coil</keyword>
<evidence type="ECO:0000256" key="14">
    <source>
        <dbReference type="SAM" id="Coils"/>
    </source>
</evidence>
<feature type="modified residue" description="4-aspartylphosphate" evidence="13">
    <location>
        <position position="514"/>
    </location>
</feature>
<reference evidence="17 18" key="1">
    <citation type="submission" date="2020-02" db="EMBL/GenBank/DDBJ databases">
        <title>Comparative genomics of sulfur disproportionating microorganisms.</title>
        <authorList>
            <person name="Ward L.M."/>
            <person name="Bertran E."/>
            <person name="Johnston D.T."/>
        </authorList>
    </citation>
    <scope>NUCLEOTIDE SEQUENCE [LARGE SCALE GENOMIC DNA]</scope>
    <source>
        <strain evidence="17 18">DSM 100025</strain>
    </source>
</reference>
<dbReference type="PANTHER" id="PTHR45339">
    <property type="entry name" value="HYBRID SIGNAL TRANSDUCTION HISTIDINE KINASE J"/>
    <property type="match status" value="1"/>
</dbReference>
<dbReference type="EC" id="2.7.13.3" evidence="3"/>